<evidence type="ECO:0000256" key="4">
    <source>
        <dbReference type="ARBA" id="ARBA00025707"/>
    </source>
</evidence>
<accession>A0ABT3BBC3</accession>
<sequence length="283" mass="29503">MTQDNSEQAEFWTGEAGPKWVAQQALLDALMQPVLDGVLDRAALRAGDAVLDIGCGTGASSLQAADRVGADGHVLGADISPTMLALAKSRGAGRSNVSFLKADVAQHGFEAGGFDHLISRFGVMFFADPEAAFSNILHGLRPAGSVTFAVWGPFPDNPWFSLAVQAAKAVLGAPPPVDPDAPGPFAFRDAERVKGILAHAGFHDIRIEATDVALTPPGTRAEVAAMATSIGPAARTVEYFQGDADDSAAITARVEAALQDYETPDGVRVPARINYVQACRPAA</sequence>
<dbReference type="Gene3D" id="3.40.50.150">
    <property type="entry name" value="Vaccinia Virus protein VP39"/>
    <property type="match status" value="1"/>
</dbReference>
<keyword evidence="2 7" id="KW-0489">Methyltransferase</keyword>
<dbReference type="CDD" id="cd02440">
    <property type="entry name" value="AdoMet_MTases"/>
    <property type="match status" value="1"/>
</dbReference>
<dbReference type="SUPFAM" id="SSF53335">
    <property type="entry name" value="S-adenosyl-L-methionine-dependent methyltransferases"/>
    <property type="match status" value="1"/>
</dbReference>
<comment type="caution">
    <text evidence="7">The sequence shown here is derived from an EMBL/GenBank/DDBJ whole genome shotgun (WGS) entry which is preliminary data.</text>
</comment>
<comment type="pathway">
    <text evidence="1">Lipid metabolism.</text>
</comment>
<dbReference type="InterPro" id="IPR041698">
    <property type="entry name" value="Methyltransf_25"/>
</dbReference>
<protein>
    <submittedName>
        <fullName evidence="7">Class I SAM-dependent methyltransferase</fullName>
    </submittedName>
</protein>
<dbReference type="PANTHER" id="PTHR44307">
    <property type="entry name" value="PHOSPHOETHANOLAMINE METHYLTRANSFERASE"/>
    <property type="match status" value="1"/>
</dbReference>
<comment type="catalytic activity">
    <reaction evidence="5">
        <text>phosphoethanolamine + S-adenosyl-L-methionine = N-methylethanolamine phosphate + S-adenosyl-L-homocysteine + H(+)</text>
        <dbReference type="Rhea" id="RHEA:20365"/>
        <dbReference type="ChEBI" id="CHEBI:15378"/>
        <dbReference type="ChEBI" id="CHEBI:57781"/>
        <dbReference type="ChEBI" id="CHEBI:57856"/>
        <dbReference type="ChEBI" id="CHEBI:58190"/>
        <dbReference type="ChEBI" id="CHEBI:59789"/>
        <dbReference type="EC" id="2.1.1.103"/>
    </reaction>
    <physiologicalReaction direction="left-to-right" evidence="5">
        <dbReference type="Rhea" id="RHEA:20366"/>
    </physiologicalReaction>
</comment>
<evidence type="ECO:0000256" key="3">
    <source>
        <dbReference type="ARBA" id="ARBA00022679"/>
    </source>
</evidence>
<dbReference type="EMBL" id="JALIEB010000003">
    <property type="protein sequence ID" value="MCV3270883.1"/>
    <property type="molecule type" value="Genomic_DNA"/>
</dbReference>
<evidence type="ECO:0000256" key="1">
    <source>
        <dbReference type="ARBA" id="ARBA00005189"/>
    </source>
</evidence>
<evidence type="ECO:0000256" key="5">
    <source>
        <dbReference type="ARBA" id="ARBA00047622"/>
    </source>
</evidence>
<dbReference type="RefSeq" id="WP_263843213.1">
    <property type="nucleotide sequence ID" value="NZ_JALIEB010000003.1"/>
</dbReference>
<reference evidence="7 8" key="1">
    <citation type="submission" date="2022-04" db="EMBL/GenBank/DDBJ databases">
        <title>Roseobacter sp. WL0113 is a bacterium isolated from neritic sediment.</title>
        <authorList>
            <person name="Wang L."/>
            <person name="He W."/>
            <person name="Zhang D.-F."/>
        </authorList>
    </citation>
    <scope>NUCLEOTIDE SEQUENCE [LARGE SCALE GENOMIC DNA]</scope>
    <source>
        <strain evidence="7 8">WL0113</strain>
    </source>
</reference>
<proteinExistence type="predicted"/>
<organism evidence="7 8">
    <name type="scientific">Roseobacter sinensis</name>
    <dbReference type="NCBI Taxonomy" id="2931391"/>
    <lineage>
        <taxon>Bacteria</taxon>
        <taxon>Pseudomonadati</taxon>
        <taxon>Pseudomonadota</taxon>
        <taxon>Alphaproteobacteria</taxon>
        <taxon>Rhodobacterales</taxon>
        <taxon>Roseobacteraceae</taxon>
        <taxon>Roseobacter</taxon>
    </lineage>
</organism>
<feature type="domain" description="Methyltransferase" evidence="6">
    <location>
        <begin position="50"/>
        <end position="144"/>
    </location>
</feature>
<name>A0ABT3BBC3_9RHOB</name>
<dbReference type="InterPro" id="IPR029063">
    <property type="entry name" value="SAM-dependent_MTases_sf"/>
</dbReference>
<evidence type="ECO:0000313" key="8">
    <source>
        <dbReference type="Proteomes" id="UP001208690"/>
    </source>
</evidence>
<evidence type="ECO:0000259" key="6">
    <source>
        <dbReference type="Pfam" id="PF13649"/>
    </source>
</evidence>
<dbReference type="Pfam" id="PF13649">
    <property type="entry name" value="Methyltransf_25"/>
    <property type="match status" value="1"/>
</dbReference>
<dbReference type="PANTHER" id="PTHR44307:SF2">
    <property type="entry name" value="PHOSPHOETHANOLAMINE METHYLTRANSFERASE ISOFORM X1"/>
    <property type="match status" value="1"/>
</dbReference>
<dbReference type="Proteomes" id="UP001208690">
    <property type="component" value="Unassembled WGS sequence"/>
</dbReference>
<evidence type="ECO:0000313" key="7">
    <source>
        <dbReference type="EMBL" id="MCV3270883.1"/>
    </source>
</evidence>
<dbReference type="GO" id="GO:0032259">
    <property type="term" value="P:methylation"/>
    <property type="evidence" value="ECO:0007669"/>
    <property type="project" value="UniProtKB-KW"/>
</dbReference>
<evidence type="ECO:0000256" key="2">
    <source>
        <dbReference type="ARBA" id="ARBA00022603"/>
    </source>
</evidence>
<dbReference type="GO" id="GO:0008168">
    <property type="term" value="F:methyltransferase activity"/>
    <property type="evidence" value="ECO:0007669"/>
    <property type="project" value="UniProtKB-KW"/>
</dbReference>
<comment type="pathway">
    <text evidence="4">Phospholipid metabolism.</text>
</comment>
<keyword evidence="8" id="KW-1185">Reference proteome</keyword>
<keyword evidence="3" id="KW-0808">Transferase</keyword>
<gene>
    <name evidence="7" type="ORF">MUB52_05530</name>
</gene>